<dbReference type="EMBL" id="MN738797">
    <property type="protein sequence ID" value="QHT37469.1"/>
    <property type="molecule type" value="Genomic_DNA"/>
</dbReference>
<organism evidence="1">
    <name type="scientific">viral metagenome</name>
    <dbReference type="NCBI Taxonomy" id="1070528"/>
    <lineage>
        <taxon>unclassified sequences</taxon>
        <taxon>metagenomes</taxon>
        <taxon>organismal metagenomes</taxon>
    </lineage>
</organism>
<sequence length="1681" mass="194507">MSVLDISYTIIFDNEKKISYKKLGVYYKNNNVIQDISAIFVIKPSNRYNNYLKNTDLSFNKNEYDLSFSNISSVEFSDILKNNGKLLPGKWTFGYRNDYLSDTTDLSGIKSVFIPYRDFLYDNDKPLIIRDEINHNKLFVNITHLELLKFYNNNKLNFFSLGKDNIVDSNGNTDLQTFLDFILWFPEDETSINLSKSNAWSLPDNYLGVVADKRISETPIYHTGQNGNITLYENLSNFNEPGFRYDNASHVGKKFYINYVSKMRLDGVFYNNINSQYYLIQINDNKDFGQNLKFLSIDGGEADDVDDWELEIYVLNDSFLENTEDPSGVFSYSNTQNEKDGILFGIRGDGYDISGGSVDSKSYIFRDIDGKPYHTNLEFYGVTKTGNKYNGGFTIRYKIRKNTNDKHDVYIFINDNFVTKIDNSGCKLNDIIYWGLPIDSNLNSNHMIKSVSRVFESKLSTSFNSIFRDDNTDVSWNNYDNNIIPIELSDGKTNKMFSQTKGLINYPIAFKNNSSNIWTSNEEYNYTFDAGDNNTINFHFIDFSFNHVETNNSNPGNANQLLGSTMSISLSDDNIKWVPIEIKWMHKTNNYVGNTIGGYLPEFYSNFYYQGSGTGGSGGNIINSLLFKNWIHDINGFILPKNKYYAENMAGNISWNNINKVKTDYRYAKIKYKPVNNDTSSWEIRIFIKEDIGFHKSILSNYNNINIESSDNQIESICYELDSSTINKTSFPNSNQYSKNNYEIPYIARYDYKLQDNSNNIILKSQIDKDILYDINDVNYNYNCKRTMKEMAFLPKTITSIDNAFSIRQKYNYYNKLFNDVNSILLPYIPGKADINFINTNNTVIITIPNSQIVELKNSLINYWKGKDYPTYVNFILYIWYPWTDKYLKYNTNELQSGLDLSNNLNMQGCDEIMVLNMDGSTYYTINQVGVPSTNAFNYTINQFSGRYLFSWSYRVFQPSGIYNNQTPFENLQINNKNYTPNINILEIKDFVKDDFIYDPQQPIITYIPNNTDDNFNKIKINITNNEINNFNENIKKHRRSLIAQNCDISSIEIKFYVWTPNNEKDTNSSGWELPSDYYGVTDQRIITTPYRFPSLQYGITNINWDPQYTLNNDTEFGYNIDSSGVIIKTYDISSVSNFYIGDISGNQKMEFDISYGMIHFHPNDSKNDIINKTIPNPYKYKKNSIFGIPYLSRWDFKIYEDVAFKNSLKDIVSDVLIKPITSNDISYNGQYPIIFKDDGLNQNYSNDYEGVQVFDAGIDKTISLLIQDFKFQHQLKADNTAEYNDRLALLVSDLSGNDLSFNPVEIKWMHKSSLSQGDISGEVGSNSQYYNDENGFIFPKDKLTAVRNYKSNSTETNENDFENLSLHLIATNKRYAKFRFISNESNESNESLNDLGWAIKVFTSDKNPINIIESRVKKQIGNIGDQTKDFSMKFNFNSDYYLELDKSIKNIYPGIEDFKDFINTGITLGFQKQKSYLIIKINDVLWQFVIKIPPTGYIFDYLDENGTVLGQLSAVSNIIIGPNNTNLKTDELGNSLDSSMKFDDTNILFDETVSSTTLDGGRKYTLYIRKSTDSEKIFFNKFQKSTIIQFESNEINSRLSDWYPLNTNYESSTNKYNYGALFDTENVELEEGVIEEEKIDPCKLCRTVTKTKNNKNFKLRYADKVRINFNLASRVRENCE</sequence>
<accession>A0A6C0FA86</accession>
<proteinExistence type="predicted"/>
<reference evidence="1" key="1">
    <citation type="journal article" date="2020" name="Nature">
        <title>Giant virus diversity and host interactions through global metagenomics.</title>
        <authorList>
            <person name="Schulz F."/>
            <person name="Roux S."/>
            <person name="Paez-Espino D."/>
            <person name="Jungbluth S."/>
            <person name="Walsh D.A."/>
            <person name="Denef V.J."/>
            <person name="McMahon K.D."/>
            <person name="Konstantinidis K.T."/>
            <person name="Eloe-Fadrosh E.A."/>
            <person name="Kyrpides N.C."/>
            <person name="Woyke T."/>
        </authorList>
    </citation>
    <scope>NUCLEOTIDE SEQUENCE</scope>
    <source>
        <strain evidence="1">GVMAG-S-ERX555997-44</strain>
    </source>
</reference>
<evidence type="ECO:0000313" key="1">
    <source>
        <dbReference type="EMBL" id="QHT37469.1"/>
    </source>
</evidence>
<protein>
    <submittedName>
        <fullName evidence="1">Uncharacterized protein</fullName>
    </submittedName>
</protein>
<name>A0A6C0FA86_9ZZZZ</name>